<organism evidence="2 3">
    <name type="scientific">Candidatus Shapirobacteria bacterium CG10_big_fil_rev_8_21_14_0_10_40_9</name>
    <dbReference type="NCBI Taxonomy" id="1974888"/>
    <lineage>
        <taxon>Bacteria</taxon>
        <taxon>Candidatus Shapironibacteriota</taxon>
    </lineage>
</organism>
<proteinExistence type="predicted"/>
<dbReference type="Proteomes" id="UP000231474">
    <property type="component" value="Unassembled WGS sequence"/>
</dbReference>
<evidence type="ECO:0000313" key="2">
    <source>
        <dbReference type="EMBL" id="PJE67588.1"/>
    </source>
</evidence>
<dbReference type="EMBL" id="PFEK01000030">
    <property type="protein sequence ID" value="PJE67588.1"/>
    <property type="molecule type" value="Genomic_DNA"/>
</dbReference>
<reference evidence="3" key="1">
    <citation type="submission" date="2017-09" db="EMBL/GenBank/DDBJ databases">
        <title>Depth-based differentiation of microbial function through sediment-hosted aquifers and enrichment of novel symbionts in the deep terrestrial subsurface.</title>
        <authorList>
            <person name="Probst A.J."/>
            <person name="Ladd B."/>
            <person name="Jarett J.K."/>
            <person name="Geller-Mcgrath D.E."/>
            <person name="Sieber C.M.K."/>
            <person name="Emerson J.B."/>
            <person name="Anantharaman K."/>
            <person name="Thomas B.C."/>
            <person name="Malmstrom R."/>
            <person name="Stieglmeier M."/>
            <person name="Klingl A."/>
            <person name="Woyke T."/>
            <person name="Ryan C.M."/>
            <person name="Banfield J.F."/>
        </authorList>
    </citation>
    <scope>NUCLEOTIDE SEQUENCE [LARGE SCALE GENOMIC DNA]</scope>
</reference>
<comment type="caution">
    <text evidence="2">The sequence shown here is derived from an EMBL/GenBank/DDBJ whole genome shotgun (WGS) entry which is preliminary data.</text>
</comment>
<keyword evidence="1" id="KW-0812">Transmembrane</keyword>
<feature type="transmembrane region" description="Helical" evidence="1">
    <location>
        <begin position="7"/>
        <end position="25"/>
    </location>
</feature>
<protein>
    <submittedName>
        <fullName evidence="2">Uncharacterized protein</fullName>
    </submittedName>
</protein>
<sequence>MNKIPKILMLSLPILILVLVIFLFARIQKQSPTTTTGSEVPTPTPTPEVFVPSKWAGDEEVLGIESNILNLEKDLENVDLKKLQLLPPSLDMKVKF</sequence>
<evidence type="ECO:0000313" key="3">
    <source>
        <dbReference type="Proteomes" id="UP000231474"/>
    </source>
</evidence>
<gene>
    <name evidence="2" type="ORF">COU95_01585</name>
</gene>
<accession>A0A2M8L3X7</accession>
<name>A0A2M8L3X7_9BACT</name>
<evidence type="ECO:0000256" key="1">
    <source>
        <dbReference type="SAM" id="Phobius"/>
    </source>
</evidence>
<keyword evidence="1" id="KW-1133">Transmembrane helix</keyword>
<dbReference type="AlphaFoldDB" id="A0A2M8L3X7"/>
<keyword evidence="1" id="KW-0472">Membrane</keyword>